<gene>
    <name evidence="8" type="ORF">FCC1311_079422</name>
</gene>
<protein>
    <submittedName>
        <fullName evidence="8">Cytochrome c peroxidase, mitochondrial</fullName>
    </submittedName>
</protein>
<dbReference type="GO" id="GO:0020037">
    <property type="term" value="F:heme binding"/>
    <property type="evidence" value="ECO:0007669"/>
    <property type="project" value="InterPro"/>
</dbReference>
<dbReference type="SMR" id="A0A2R5GLG3"/>
<dbReference type="Pfam" id="PF00141">
    <property type="entry name" value="peroxidase"/>
    <property type="match status" value="1"/>
</dbReference>
<dbReference type="PANTHER" id="PTHR31356:SF36">
    <property type="entry name" value="L-ASCORBATE PEROXIDASE 3"/>
    <property type="match status" value="1"/>
</dbReference>
<dbReference type="Proteomes" id="UP000241890">
    <property type="component" value="Unassembled WGS sequence"/>
</dbReference>
<dbReference type="InterPro" id="IPR002207">
    <property type="entry name" value="Peroxidase_I"/>
</dbReference>
<name>A0A2R5GLG3_9STRA</name>
<evidence type="ECO:0000313" key="8">
    <source>
        <dbReference type="EMBL" id="GBG31717.1"/>
    </source>
</evidence>
<sequence length="314" mass="35259">MDLREVRRAIARLMYAPGHDDGSYAPLFIRFAWHCSGTYCKESGNGGSWGSTFRFENEAADPENAGLSKAKELLESVKARFPAISYADLYILAGAVAIESTGGPHIPVKTGRPDFDDAEATAIFGEGKCPFGFGTVNPNTSRLPAADLGPDPDAPPDAPAHIREAPTINAVRATFQRLGLTDKETVCLILLGHQFGRCHPENSGYEHAWYAFDPTEWNAYETGLGYISLYEQGIRNYREVHKASGKRQYEMFFAGRRWMLLIADMVLYWDQDYYRHVVYYNRNRRIFRQDAALAWTKLTELGCKNLTPELTAHS</sequence>
<evidence type="ECO:0000256" key="1">
    <source>
        <dbReference type="ARBA" id="ARBA00022559"/>
    </source>
</evidence>
<dbReference type="Gene3D" id="1.10.420.10">
    <property type="entry name" value="Peroxidase, domain 2"/>
    <property type="match status" value="1"/>
</dbReference>
<evidence type="ECO:0000259" key="7">
    <source>
        <dbReference type="PROSITE" id="PS50873"/>
    </source>
</evidence>
<keyword evidence="4" id="KW-0560">Oxidoreductase</keyword>
<dbReference type="OrthoDB" id="407695at2759"/>
<dbReference type="PANTHER" id="PTHR31356">
    <property type="entry name" value="THYLAKOID LUMENAL 29 KDA PROTEIN, CHLOROPLASTIC-RELATED"/>
    <property type="match status" value="1"/>
</dbReference>
<keyword evidence="5" id="KW-0408">Iron</keyword>
<dbReference type="GO" id="GO:0004601">
    <property type="term" value="F:peroxidase activity"/>
    <property type="evidence" value="ECO:0007669"/>
    <property type="project" value="UniProtKB-KW"/>
</dbReference>
<dbReference type="PROSITE" id="PS50873">
    <property type="entry name" value="PEROXIDASE_4"/>
    <property type="match status" value="1"/>
</dbReference>
<organism evidence="8 9">
    <name type="scientific">Hondaea fermentalgiana</name>
    <dbReference type="NCBI Taxonomy" id="2315210"/>
    <lineage>
        <taxon>Eukaryota</taxon>
        <taxon>Sar</taxon>
        <taxon>Stramenopiles</taxon>
        <taxon>Bigyra</taxon>
        <taxon>Labyrinthulomycetes</taxon>
        <taxon>Thraustochytrida</taxon>
        <taxon>Thraustochytriidae</taxon>
        <taxon>Hondaea</taxon>
    </lineage>
</organism>
<comment type="caution">
    <text evidence="8">The sequence shown here is derived from an EMBL/GenBank/DDBJ whole genome shotgun (WGS) entry which is preliminary data.</text>
</comment>
<dbReference type="Gene3D" id="1.10.520.10">
    <property type="match status" value="1"/>
</dbReference>
<dbReference type="InterPro" id="IPR010255">
    <property type="entry name" value="Haem_peroxidase_sf"/>
</dbReference>
<dbReference type="InterPro" id="IPR002016">
    <property type="entry name" value="Haem_peroxidase"/>
</dbReference>
<keyword evidence="2" id="KW-0349">Heme</keyword>
<dbReference type="GO" id="GO:0046872">
    <property type="term" value="F:metal ion binding"/>
    <property type="evidence" value="ECO:0007669"/>
    <property type="project" value="UniProtKB-KW"/>
</dbReference>
<dbReference type="PRINTS" id="PR00458">
    <property type="entry name" value="PEROXIDASE"/>
</dbReference>
<dbReference type="PRINTS" id="PR00459">
    <property type="entry name" value="ASPEROXIDASE"/>
</dbReference>
<comment type="similarity">
    <text evidence="6">Belongs to the peroxidase family.</text>
</comment>
<keyword evidence="9" id="KW-1185">Reference proteome</keyword>
<feature type="domain" description="Plant heme peroxidase family profile" evidence="7">
    <location>
        <begin position="67"/>
        <end position="314"/>
    </location>
</feature>
<dbReference type="GO" id="GO:0000302">
    <property type="term" value="P:response to reactive oxygen species"/>
    <property type="evidence" value="ECO:0007669"/>
    <property type="project" value="TreeGrafter"/>
</dbReference>
<evidence type="ECO:0000313" key="9">
    <source>
        <dbReference type="Proteomes" id="UP000241890"/>
    </source>
</evidence>
<proteinExistence type="inferred from homology"/>
<evidence type="ECO:0000256" key="3">
    <source>
        <dbReference type="ARBA" id="ARBA00022723"/>
    </source>
</evidence>
<dbReference type="GO" id="GO:0034599">
    <property type="term" value="P:cellular response to oxidative stress"/>
    <property type="evidence" value="ECO:0007669"/>
    <property type="project" value="InterPro"/>
</dbReference>
<keyword evidence="1 8" id="KW-0575">Peroxidase</keyword>
<dbReference type="InParanoid" id="A0A2R5GLG3"/>
<dbReference type="AlphaFoldDB" id="A0A2R5GLG3"/>
<evidence type="ECO:0000256" key="2">
    <source>
        <dbReference type="ARBA" id="ARBA00022617"/>
    </source>
</evidence>
<dbReference type="SUPFAM" id="SSF48113">
    <property type="entry name" value="Heme-dependent peroxidases"/>
    <property type="match status" value="1"/>
</dbReference>
<reference evidence="8 9" key="1">
    <citation type="submission" date="2017-12" db="EMBL/GenBank/DDBJ databases">
        <title>Sequencing, de novo assembly and annotation of complete genome of a new Thraustochytrid species, strain FCC1311.</title>
        <authorList>
            <person name="Sedici K."/>
            <person name="Godart F."/>
            <person name="Aiese Cigliano R."/>
            <person name="Sanseverino W."/>
            <person name="Barakat M."/>
            <person name="Ortet P."/>
            <person name="Marechal E."/>
            <person name="Cagnac O."/>
            <person name="Amato A."/>
        </authorList>
    </citation>
    <scope>NUCLEOTIDE SEQUENCE [LARGE SCALE GENOMIC DNA]</scope>
</reference>
<evidence type="ECO:0000256" key="5">
    <source>
        <dbReference type="ARBA" id="ARBA00023004"/>
    </source>
</evidence>
<accession>A0A2R5GLG3</accession>
<keyword evidence="3" id="KW-0479">Metal-binding</keyword>
<evidence type="ECO:0000256" key="4">
    <source>
        <dbReference type="ARBA" id="ARBA00023002"/>
    </source>
</evidence>
<dbReference type="InterPro" id="IPR044831">
    <property type="entry name" value="Ccp1-like"/>
</dbReference>
<evidence type="ECO:0000256" key="6">
    <source>
        <dbReference type="RuleBase" id="RU004241"/>
    </source>
</evidence>
<dbReference type="EMBL" id="BEYU01000104">
    <property type="protein sequence ID" value="GBG31717.1"/>
    <property type="molecule type" value="Genomic_DNA"/>
</dbReference>
<dbReference type="GO" id="GO:0042744">
    <property type="term" value="P:hydrogen peroxide catabolic process"/>
    <property type="evidence" value="ECO:0007669"/>
    <property type="project" value="TreeGrafter"/>
</dbReference>